<name>A0A8S3WLX1_PARAO</name>
<evidence type="ECO:0000313" key="1">
    <source>
        <dbReference type="EMBL" id="CAG4968051.1"/>
    </source>
</evidence>
<gene>
    <name evidence="1" type="ORF">PAPOLLO_LOCUS7893</name>
</gene>
<proteinExistence type="predicted"/>
<dbReference type="Proteomes" id="UP000691718">
    <property type="component" value="Unassembled WGS sequence"/>
</dbReference>
<protein>
    <submittedName>
        <fullName evidence="1">(apollo) hypothetical protein</fullName>
    </submittedName>
</protein>
<dbReference type="Pfam" id="PF13561">
    <property type="entry name" value="adh_short_C2"/>
    <property type="match status" value="1"/>
</dbReference>
<reference evidence="1" key="1">
    <citation type="submission" date="2021-04" db="EMBL/GenBank/DDBJ databases">
        <authorList>
            <person name="Tunstrom K."/>
        </authorList>
    </citation>
    <scope>NUCLEOTIDE SEQUENCE</scope>
</reference>
<evidence type="ECO:0000313" key="2">
    <source>
        <dbReference type="Proteomes" id="UP000691718"/>
    </source>
</evidence>
<accession>A0A8S3WLX1</accession>
<dbReference type="Pfam" id="PF00106">
    <property type="entry name" value="adh_short"/>
    <property type="match status" value="1"/>
</dbReference>
<dbReference type="PANTHER" id="PTHR43975:SF2">
    <property type="entry name" value="EG:BACR7A4.14 PROTEIN-RELATED"/>
    <property type="match status" value="1"/>
</dbReference>
<comment type="caution">
    <text evidence="1">The sequence shown here is derived from an EMBL/GenBank/DDBJ whole genome shotgun (WGS) entry which is preliminary data.</text>
</comment>
<dbReference type="OrthoDB" id="47007at2759"/>
<dbReference type="EMBL" id="CAJQZP010000547">
    <property type="protein sequence ID" value="CAG4968051.1"/>
    <property type="molecule type" value="Genomic_DNA"/>
</dbReference>
<sequence length="162" mass="17351">MEKVAAERESYGKKPLVVKADVSKDTEAKAAIDKTIQKFEKLDILVNNVRILSVAGSCVAPLLLVSHSVSKACLNHFTRGAALELAPYGVRVNAISPGPVYTDIYENAGTVSHVDKSNIKTPHGTISDPIEIAHLVLFLSSDKAQAITGSNYMSDNGYLLSP</sequence>
<dbReference type="PANTHER" id="PTHR43975">
    <property type="entry name" value="ZGC:101858"/>
    <property type="match status" value="1"/>
</dbReference>
<organism evidence="1 2">
    <name type="scientific">Parnassius apollo</name>
    <name type="common">Apollo butterfly</name>
    <name type="synonym">Papilio apollo</name>
    <dbReference type="NCBI Taxonomy" id="110799"/>
    <lineage>
        <taxon>Eukaryota</taxon>
        <taxon>Metazoa</taxon>
        <taxon>Ecdysozoa</taxon>
        <taxon>Arthropoda</taxon>
        <taxon>Hexapoda</taxon>
        <taxon>Insecta</taxon>
        <taxon>Pterygota</taxon>
        <taxon>Neoptera</taxon>
        <taxon>Endopterygota</taxon>
        <taxon>Lepidoptera</taxon>
        <taxon>Glossata</taxon>
        <taxon>Ditrysia</taxon>
        <taxon>Papilionoidea</taxon>
        <taxon>Papilionidae</taxon>
        <taxon>Parnassiinae</taxon>
        <taxon>Parnassini</taxon>
        <taxon>Parnassius</taxon>
        <taxon>Parnassius</taxon>
    </lineage>
</organism>
<dbReference type="AlphaFoldDB" id="A0A8S3WLX1"/>
<dbReference type="InterPro" id="IPR002347">
    <property type="entry name" value="SDR_fam"/>
</dbReference>
<keyword evidence="2" id="KW-1185">Reference proteome</keyword>